<keyword evidence="2" id="KW-0472">Membrane</keyword>
<feature type="region of interest" description="Disordered" evidence="1">
    <location>
        <begin position="1"/>
        <end position="113"/>
    </location>
</feature>
<feature type="transmembrane region" description="Helical" evidence="2">
    <location>
        <begin position="145"/>
        <end position="166"/>
    </location>
</feature>
<dbReference type="Pfam" id="PF13828">
    <property type="entry name" value="DUF4190"/>
    <property type="match status" value="1"/>
</dbReference>
<sequence length="217" mass="22736">MSQDQSGNDPTAASRDAHGSPAQDPTATPWGTTGDPVSFEKKASHDDATTSIPGPGPTPGWDPNAYQNPYGQNPYGQNPYGQDPYGGPGSAQPGYGAPQQGWDPNAYPPPGYGQQYPGYDQQAAYGAYPAYQQPAYPVQPPTNTMAILSLIFAFVFPVLGLVFGFVAKSQIRSSGESGDGLAMAGIIISVVFIALFVLFFVFIFGIIGAAASSVPYN</sequence>
<dbReference type="EMBL" id="JBHTMB010000127">
    <property type="protein sequence ID" value="MFD1234423.1"/>
    <property type="molecule type" value="Genomic_DNA"/>
</dbReference>
<accession>A0ABW3VHS5</accession>
<feature type="compositionally biased region" description="Polar residues" evidence="1">
    <location>
        <begin position="1"/>
        <end position="11"/>
    </location>
</feature>
<dbReference type="InterPro" id="IPR025241">
    <property type="entry name" value="DUF4190"/>
</dbReference>
<keyword evidence="2" id="KW-0812">Transmembrane</keyword>
<name>A0ABW3VHS5_9PSEU</name>
<evidence type="ECO:0000256" key="1">
    <source>
        <dbReference type="SAM" id="MobiDB-lite"/>
    </source>
</evidence>
<dbReference type="Proteomes" id="UP001597182">
    <property type="component" value="Unassembled WGS sequence"/>
</dbReference>
<evidence type="ECO:0000259" key="3">
    <source>
        <dbReference type="Pfam" id="PF13828"/>
    </source>
</evidence>
<dbReference type="RefSeq" id="WP_346092053.1">
    <property type="nucleotide sequence ID" value="NZ_BAABKS010000051.1"/>
</dbReference>
<evidence type="ECO:0000256" key="2">
    <source>
        <dbReference type="SAM" id="Phobius"/>
    </source>
</evidence>
<evidence type="ECO:0000313" key="4">
    <source>
        <dbReference type="EMBL" id="MFD1234423.1"/>
    </source>
</evidence>
<reference evidence="5" key="1">
    <citation type="journal article" date="2019" name="Int. J. Syst. Evol. Microbiol.">
        <title>The Global Catalogue of Microorganisms (GCM) 10K type strain sequencing project: providing services to taxonomists for standard genome sequencing and annotation.</title>
        <authorList>
            <consortium name="The Broad Institute Genomics Platform"/>
            <consortium name="The Broad Institute Genome Sequencing Center for Infectious Disease"/>
            <person name="Wu L."/>
            <person name="Ma J."/>
        </authorList>
    </citation>
    <scope>NUCLEOTIDE SEQUENCE [LARGE SCALE GENOMIC DNA]</scope>
    <source>
        <strain evidence="5">CCUG 49018</strain>
    </source>
</reference>
<keyword evidence="2" id="KW-1133">Transmembrane helix</keyword>
<gene>
    <name evidence="4" type="ORF">ACFQ34_14125</name>
</gene>
<organism evidence="4 5">
    <name type="scientific">Pseudonocardia benzenivorans</name>
    <dbReference type="NCBI Taxonomy" id="228005"/>
    <lineage>
        <taxon>Bacteria</taxon>
        <taxon>Bacillati</taxon>
        <taxon>Actinomycetota</taxon>
        <taxon>Actinomycetes</taxon>
        <taxon>Pseudonocardiales</taxon>
        <taxon>Pseudonocardiaceae</taxon>
        <taxon>Pseudonocardia</taxon>
    </lineage>
</organism>
<protein>
    <submittedName>
        <fullName evidence="4">DUF4190 domain-containing protein</fullName>
    </submittedName>
</protein>
<feature type="compositionally biased region" description="Basic and acidic residues" evidence="1">
    <location>
        <begin position="38"/>
        <end position="48"/>
    </location>
</feature>
<proteinExistence type="predicted"/>
<comment type="caution">
    <text evidence="4">The sequence shown here is derived from an EMBL/GenBank/DDBJ whole genome shotgun (WGS) entry which is preliminary data.</text>
</comment>
<feature type="transmembrane region" description="Helical" evidence="2">
    <location>
        <begin position="186"/>
        <end position="211"/>
    </location>
</feature>
<feature type="domain" description="DUF4190" evidence="3">
    <location>
        <begin position="146"/>
        <end position="199"/>
    </location>
</feature>
<evidence type="ECO:0000313" key="5">
    <source>
        <dbReference type="Proteomes" id="UP001597182"/>
    </source>
</evidence>
<keyword evidence="5" id="KW-1185">Reference proteome</keyword>
<feature type="compositionally biased region" description="Polar residues" evidence="1">
    <location>
        <begin position="65"/>
        <end position="80"/>
    </location>
</feature>